<proteinExistence type="predicted"/>
<protein>
    <submittedName>
        <fullName evidence="2">Uncharacterized protein</fullName>
    </submittedName>
</protein>
<keyword evidence="1" id="KW-0472">Membrane</keyword>
<evidence type="ECO:0000313" key="3">
    <source>
        <dbReference type="Proteomes" id="UP000247523"/>
    </source>
</evidence>
<comment type="caution">
    <text evidence="2">The sequence shown here is derived from an EMBL/GenBank/DDBJ whole genome shotgun (WGS) entry which is preliminary data.</text>
</comment>
<name>A0A318EP81_9FIRM</name>
<reference evidence="2 3" key="1">
    <citation type="submission" date="2018-05" db="EMBL/GenBank/DDBJ databases">
        <title>Genomic Encyclopedia of Type Strains, Phase IV (KMG-IV): sequencing the most valuable type-strain genomes for metagenomic binning, comparative biology and taxonomic classification.</title>
        <authorList>
            <person name="Goeker M."/>
        </authorList>
    </citation>
    <scope>NUCLEOTIDE SEQUENCE [LARGE SCALE GENOMIC DNA]</scope>
    <source>
        <strain evidence="2 3">DSM 28816</strain>
    </source>
</reference>
<accession>A0A318EP81</accession>
<organism evidence="2 3">
    <name type="scientific">Lachnotalea glycerini</name>
    <dbReference type="NCBI Taxonomy" id="1763509"/>
    <lineage>
        <taxon>Bacteria</taxon>
        <taxon>Bacillati</taxon>
        <taxon>Bacillota</taxon>
        <taxon>Clostridia</taxon>
        <taxon>Lachnospirales</taxon>
        <taxon>Lachnospiraceae</taxon>
        <taxon>Lachnotalea</taxon>
    </lineage>
</organism>
<keyword evidence="1" id="KW-1133">Transmembrane helix</keyword>
<keyword evidence="1" id="KW-0812">Transmembrane</keyword>
<dbReference type="AlphaFoldDB" id="A0A318EP81"/>
<evidence type="ECO:0000313" key="2">
    <source>
        <dbReference type="EMBL" id="PXV88309.1"/>
    </source>
</evidence>
<feature type="transmembrane region" description="Helical" evidence="1">
    <location>
        <begin position="340"/>
        <end position="362"/>
    </location>
</feature>
<sequence>MMKNKGTKKLFIIFFLELLLLMLFQTTALAMSSKAEKVITPSNLKEWEDGATVMKKVSGKEENFQVEVTADTTGLEENYYTVYIYDDTKRNIKTYDGIRFSFNNESDVELKINLTLSINSKLSVMMTDASFAILEDSDQENIKVLSTTYGTLSIPAHFNGTVCIPFSQLYNEEGEQVSLGTIQSWGITTIMSEEQLNAYTIGNIAFLEGSVAAMKDSLYLIAMSGDNEIALPEAGSVLKQYQASVFDLEGNEVDSKVSFFLKDKLEGASVTEDGKLEIQSSCAISEITLYAKTNESVNAGEVVIALKQDNQETQTMGVPKVEAVNKITSTAYTNLIKSVIWFRIFCVMIVILIATIFIDWFSEAGANYLIMKKRLYKILSEQEEEEEP</sequence>
<evidence type="ECO:0000256" key="1">
    <source>
        <dbReference type="SAM" id="Phobius"/>
    </source>
</evidence>
<dbReference type="RefSeq" id="WP_110291348.1">
    <property type="nucleotide sequence ID" value="NZ_QICS01000008.1"/>
</dbReference>
<dbReference type="Proteomes" id="UP000247523">
    <property type="component" value="Unassembled WGS sequence"/>
</dbReference>
<dbReference type="EMBL" id="QICS01000008">
    <property type="protein sequence ID" value="PXV88309.1"/>
    <property type="molecule type" value="Genomic_DNA"/>
</dbReference>
<gene>
    <name evidence="2" type="ORF">C8E03_10831</name>
</gene>